<feature type="compositionally biased region" description="Low complexity" evidence="1">
    <location>
        <begin position="59"/>
        <end position="70"/>
    </location>
</feature>
<reference evidence="3" key="2">
    <citation type="journal article" date="2016" name="Sci. Rep.">
        <title>Dictyocaulus viviparus genome, variome and transcriptome elucidate lungworm biology and support future intervention.</title>
        <authorList>
            <person name="McNulty S.N."/>
            <person name="Strube C."/>
            <person name="Rosa B.A."/>
            <person name="Martin J.C."/>
            <person name="Tyagi R."/>
            <person name="Choi Y.J."/>
            <person name="Wang Q."/>
            <person name="Hallsworth Pepin K."/>
            <person name="Zhang X."/>
            <person name="Ozersky P."/>
            <person name="Wilson R.K."/>
            <person name="Sternberg P.W."/>
            <person name="Gasser R.B."/>
            <person name="Mitreva M."/>
        </authorList>
    </citation>
    <scope>NUCLEOTIDE SEQUENCE [LARGE SCALE GENOMIC DNA]</scope>
    <source>
        <strain evidence="3">HannoverDv2000</strain>
    </source>
</reference>
<dbReference type="EMBL" id="KN716224">
    <property type="protein sequence ID" value="KJH49776.1"/>
    <property type="molecule type" value="Genomic_DNA"/>
</dbReference>
<reference evidence="2 3" key="1">
    <citation type="submission" date="2013-11" db="EMBL/GenBank/DDBJ databases">
        <title>Draft genome of the bovine lungworm Dictyocaulus viviparus.</title>
        <authorList>
            <person name="Mitreva M."/>
        </authorList>
    </citation>
    <scope>NUCLEOTIDE SEQUENCE [LARGE SCALE GENOMIC DNA]</scope>
    <source>
        <strain evidence="2 3">HannoverDv2000</strain>
    </source>
</reference>
<proteinExistence type="predicted"/>
<evidence type="ECO:0000256" key="1">
    <source>
        <dbReference type="SAM" id="MobiDB-lite"/>
    </source>
</evidence>
<keyword evidence="3" id="KW-1185">Reference proteome</keyword>
<feature type="region of interest" description="Disordered" evidence="1">
    <location>
        <begin position="59"/>
        <end position="90"/>
    </location>
</feature>
<evidence type="ECO:0008006" key="4">
    <source>
        <dbReference type="Google" id="ProtNLM"/>
    </source>
</evidence>
<sequence>MHKVSPEFMDEVTFCDTSTYGTVVDGKLVKSGSHIIKGDAHIFVGDVELIVIFPKHQLGSSTGSCGVSSTPMTCSSSKRKGNASESVGSETKRSRFCMKKDIDSAKQHQISSLFVEKPCIEVDSDEEFVLADDTPQSPIKVFAPETQQEKIQSSLSSKYSDSKTDKSNRDITNVMETCERSMQPSPCAAALYTSSNQVMEMSEGRISPPYTTSVNKRISSFQIHTSNLQPLAKRLQTAGSTVNKKSRVFDCDPTFVNSSAENREKSVASHKEVDSTMDLPNVANMLKLVSTGKYYDDIDDDINIVQEKGLEIKRVVAKLSDLVRYVDIECRPPRTDTITLSRNTSSDKCNFKRFKKASQGRFNTSVTSASTHHIIDGNNDLVDFRKISHL</sequence>
<accession>A0A0D8Y5E4</accession>
<feature type="region of interest" description="Disordered" evidence="1">
    <location>
        <begin position="144"/>
        <end position="168"/>
    </location>
</feature>
<evidence type="ECO:0000313" key="2">
    <source>
        <dbReference type="EMBL" id="KJH49776.1"/>
    </source>
</evidence>
<gene>
    <name evidence="2" type="ORF">DICVIV_04116</name>
</gene>
<protein>
    <recommendedName>
        <fullName evidence="4">FHA domain-containing protein</fullName>
    </recommendedName>
</protein>
<dbReference type="STRING" id="29172.A0A0D8Y5E4"/>
<dbReference type="OrthoDB" id="552194at2759"/>
<organism evidence="2 3">
    <name type="scientific">Dictyocaulus viviparus</name>
    <name type="common">Bovine lungworm</name>
    <dbReference type="NCBI Taxonomy" id="29172"/>
    <lineage>
        <taxon>Eukaryota</taxon>
        <taxon>Metazoa</taxon>
        <taxon>Ecdysozoa</taxon>
        <taxon>Nematoda</taxon>
        <taxon>Chromadorea</taxon>
        <taxon>Rhabditida</taxon>
        <taxon>Rhabditina</taxon>
        <taxon>Rhabditomorpha</taxon>
        <taxon>Strongyloidea</taxon>
        <taxon>Metastrongylidae</taxon>
        <taxon>Dictyocaulus</taxon>
    </lineage>
</organism>
<name>A0A0D8Y5E4_DICVI</name>
<evidence type="ECO:0000313" key="3">
    <source>
        <dbReference type="Proteomes" id="UP000053766"/>
    </source>
</evidence>
<dbReference type="AlphaFoldDB" id="A0A0D8Y5E4"/>
<dbReference type="Proteomes" id="UP000053766">
    <property type="component" value="Unassembled WGS sequence"/>
</dbReference>